<dbReference type="SUPFAM" id="SSF55961">
    <property type="entry name" value="Bet v1-like"/>
    <property type="match status" value="1"/>
</dbReference>
<dbReference type="InterPro" id="IPR023393">
    <property type="entry name" value="START-like_dom_sf"/>
</dbReference>
<proteinExistence type="predicted"/>
<dbReference type="EMBL" id="JAASQR010000004">
    <property type="protein sequence ID" value="NIJ18258.1"/>
    <property type="molecule type" value="Genomic_DNA"/>
</dbReference>
<keyword evidence="2" id="KW-1185">Reference proteome</keyword>
<protein>
    <recommendedName>
        <fullName evidence="3">Polyketide cyclase</fullName>
    </recommendedName>
</protein>
<evidence type="ECO:0000313" key="1">
    <source>
        <dbReference type="EMBL" id="NIJ18258.1"/>
    </source>
</evidence>
<accession>A0A846MAH6</accession>
<name>A0A846MAH6_9SPHN</name>
<comment type="caution">
    <text evidence="1">The sequence shown here is derived from an EMBL/GenBank/DDBJ whole genome shotgun (WGS) entry which is preliminary data.</text>
</comment>
<gene>
    <name evidence="1" type="ORF">FHS54_003258</name>
</gene>
<dbReference type="RefSeq" id="WP_167305117.1">
    <property type="nucleotide sequence ID" value="NZ_JAASQR010000004.1"/>
</dbReference>
<sequence>MLPARTFSVTINRDWQALYEMIWRPEFFPKWASGLVDSGLRQDGDHWVADGPEGPIRIGFSPHNVFGVMDHHVDQGDGVKIHVPMRVIENGDGAEVMLTLFRQPGMDDERFAADIKWVNRDLKSLKALVER</sequence>
<dbReference type="Proteomes" id="UP000576821">
    <property type="component" value="Unassembled WGS sequence"/>
</dbReference>
<dbReference type="AlphaFoldDB" id="A0A846MAH6"/>
<dbReference type="Gene3D" id="3.30.530.20">
    <property type="match status" value="1"/>
</dbReference>
<organism evidence="1 2">
    <name type="scientific">Sphingobium vermicomposti</name>
    <dbReference type="NCBI Taxonomy" id="529005"/>
    <lineage>
        <taxon>Bacteria</taxon>
        <taxon>Pseudomonadati</taxon>
        <taxon>Pseudomonadota</taxon>
        <taxon>Alphaproteobacteria</taxon>
        <taxon>Sphingomonadales</taxon>
        <taxon>Sphingomonadaceae</taxon>
        <taxon>Sphingobium</taxon>
    </lineage>
</organism>
<evidence type="ECO:0008006" key="3">
    <source>
        <dbReference type="Google" id="ProtNLM"/>
    </source>
</evidence>
<reference evidence="1 2" key="1">
    <citation type="submission" date="2020-03" db="EMBL/GenBank/DDBJ databases">
        <title>Genomic Encyclopedia of Type Strains, Phase IV (KMG-IV): sequencing the most valuable type-strain genomes for metagenomic binning, comparative biology and taxonomic classification.</title>
        <authorList>
            <person name="Goeker M."/>
        </authorList>
    </citation>
    <scope>NUCLEOTIDE SEQUENCE [LARGE SCALE GENOMIC DNA]</scope>
    <source>
        <strain evidence="1 2">DSM 21299</strain>
    </source>
</reference>
<evidence type="ECO:0000313" key="2">
    <source>
        <dbReference type="Proteomes" id="UP000576821"/>
    </source>
</evidence>